<sequence length="256" mass="28699">MQISPNAKLYEMRPLTGPLDPQSSPDTVAAGAHRWVQNFRVNTAGNLQRSNGWQRFMYSSPDSSNNNADLRNQFPLNDVEAPATPSQIATGTEEDITLLFNATSTNGDTKLLAGTKSRIYSYNQKTNNYRIIRNVSLSSGKWKAAQLDDDVVFVNENTKPIYWKFDQPAENAVNESVREIESFGEIGLNRVRHIQEWRGLMFYGNVHEGNEWVPDRLVWSDFKKPFAVTPGTESLAGYQDLGHGEDIVGMEPLGNA</sequence>
<dbReference type="EMBL" id="UINC01170025">
    <property type="protein sequence ID" value="SVD73861.1"/>
    <property type="molecule type" value="Genomic_DNA"/>
</dbReference>
<dbReference type="AlphaFoldDB" id="A0A382XTQ3"/>
<reference evidence="2" key="1">
    <citation type="submission" date="2018-05" db="EMBL/GenBank/DDBJ databases">
        <authorList>
            <person name="Lanie J.A."/>
            <person name="Ng W.-L."/>
            <person name="Kazmierczak K.M."/>
            <person name="Andrzejewski T.M."/>
            <person name="Davidsen T.M."/>
            <person name="Wayne K.J."/>
            <person name="Tettelin H."/>
            <person name="Glass J.I."/>
            <person name="Rusch D."/>
            <person name="Podicherti R."/>
            <person name="Tsui H.-C.T."/>
            <person name="Winkler M.E."/>
        </authorList>
    </citation>
    <scope>NUCLEOTIDE SEQUENCE</scope>
</reference>
<gene>
    <name evidence="2" type="ORF">METZ01_LOCUS426715</name>
</gene>
<feature type="non-terminal residue" evidence="2">
    <location>
        <position position="256"/>
    </location>
</feature>
<protein>
    <recommendedName>
        <fullName evidence="3">Dipeptidylpeptidase IV N-terminal domain-containing protein</fullName>
    </recommendedName>
</protein>
<evidence type="ECO:0000256" key="1">
    <source>
        <dbReference type="SAM" id="MobiDB-lite"/>
    </source>
</evidence>
<evidence type="ECO:0000313" key="2">
    <source>
        <dbReference type="EMBL" id="SVD73861.1"/>
    </source>
</evidence>
<accession>A0A382XTQ3</accession>
<evidence type="ECO:0008006" key="3">
    <source>
        <dbReference type="Google" id="ProtNLM"/>
    </source>
</evidence>
<proteinExistence type="predicted"/>
<organism evidence="2">
    <name type="scientific">marine metagenome</name>
    <dbReference type="NCBI Taxonomy" id="408172"/>
    <lineage>
        <taxon>unclassified sequences</taxon>
        <taxon>metagenomes</taxon>
        <taxon>ecological metagenomes</taxon>
    </lineage>
</organism>
<feature type="region of interest" description="Disordered" evidence="1">
    <location>
        <begin position="1"/>
        <end position="28"/>
    </location>
</feature>
<name>A0A382XTQ3_9ZZZZ</name>